<comment type="catalytic activity">
    <reaction evidence="14">
        <text>N2 + 2 Fe(III)-[cytochrome c] + H2O = nitrous oxide + 2 Fe(II)-[cytochrome c] + 2 H(+)</text>
        <dbReference type="Rhea" id="RHEA:43108"/>
        <dbReference type="Rhea" id="RHEA-COMP:10350"/>
        <dbReference type="Rhea" id="RHEA-COMP:14399"/>
        <dbReference type="ChEBI" id="CHEBI:15377"/>
        <dbReference type="ChEBI" id="CHEBI:15378"/>
        <dbReference type="ChEBI" id="CHEBI:17045"/>
        <dbReference type="ChEBI" id="CHEBI:17997"/>
        <dbReference type="ChEBI" id="CHEBI:29033"/>
        <dbReference type="ChEBI" id="CHEBI:29034"/>
        <dbReference type="EC" id="1.7.2.4"/>
    </reaction>
</comment>
<evidence type="ECO:0000256" key="13">
    <source>
        <dbReference type="ARBA" id="ARBA00032847"/>
    </source>
</evidence>
<dbReference type="GO" id="GO:0004129">
    <property type="term" value="F:cytochrome-c oxidase activity"/>
    <property type="evidence" value="ECO:0007669"/>
    <property type="project" value="InterPro"/>
</dbReference>
<dbReference type="UniPathway" id="UPA00652">
    <property type="reaction ID" value="UER00709"/>
</dbReference>
<keyword evidence="11" id="KW-0186">Copper</keyword>
<comment type="subunit">
    <text evidence="7">Homodimer.</text>
</comment>
<dbReference type="InterPro" id="IPR008972">
    <property type="entry name" value="Cupredoxin"/>
</dbReference>
<comment type="similarity">
    <text evidence="5">In the C-terminal section; belongs to the cytochrome c oxidase subunit 2 family.</text>
</comment>
<dbReference type="Pfam" id="PF13473">
    <property type="entry name" value="Cupredoxin_1"/>
    <property type="match status" value="1"/>
</dbReference>
<dbReference type="GO" id="GO:0016020">
    <property type="term" value="C:membrane"/>
    <property type="evidence" value="ECO:0007669"/>
    <property type="project" value="InterPro"/>
</dbReference>
<dbReference type="GO" id="GO:0042597">
    <property type="term" value="C:periplasmic space"/>
    <property type="evidence" value="ECO:0007669"/>
    <property type="project" value="UniProtKB-SubCell"/>
</dbReference>
<protein>
    <recommendedName>
        <fullName evidence="9">Nitrous-oxide reductase</fullName>
        <ecNumber evidence="8">1.7.2.4</ecNumber>
    </recommendedName>
    <alternativeName>
        <fullName evidence="12">N(2)OR</fullName>
    </alternativeName>
    <alternativeName>
        <fullName evidence="13">N2O reductase</fullName>
    </alternativeName>
</protein>
<dbReference type="PANTHER" id="PTHR42838">
    <property type="entry name" value="CYTOCHROME C OXIDASE SUBUNIT II"/>
    <property type="match status" value="1"/>
</dbReference>
<dbReference type="EMBL" id="VOQS01000001">
    <property type="protein sequence ID" value="TXC86542.1"/>
    <property type="molecule type" value="Genomic_DNA"/>
</dbReference>
<dbReference type="PANTHER" id="PTHR42838:SF2">
    <property type="entry name" value="NITROUS-OXIDE REDUCTASE"/>
    <property type="match status" value="1"/>
</dbReference>
<evidence type="ECO:0000256" key="11">
    <source>
        <dbReference type="ARBA" id="ARBA00023008"/>
    </source>
</evidence>
<comment type="pathway">
    <text evidence="4">Nitrogen metabolism; nitrate reduction (denitrification); dinitrogen from nitrate: step 4/4.</text>
</comment>
<evidence type="ECO:0000259" key="15">
    <source>
        <dbReference type="PROSITE" id="PS50857"/>
    </source>
</evidence>
<name>A0A5C6VM31_9BURK</name>
<comment type="subcellular location">
    <subcellularLocation>
        <location evidence="3">Periplasm</location>
    </subcellularLocation>
</comment>
<evidence type="ECO:0000256" key="4">
    <source>
        <dbReference type="ARBA" id="ARBA00004779"/>
    </source>
</evidence>
<dbReference type="PROSITE" id="PS50857">
    <property type="entry name" value="COX2_CUA"/>
    <property type="match status" value="1"/>
</dbReference>
<comment type="function">
    <text evidence="2">Nitrous-oxide reductase is part of a bacterial respiratory system which is activated under anaerobic conditions in the presence of nitrate or nitrous oxide.</text>
</comment>
<evidence type="ECO:0000256" key="12">
    <source>
        <dbReference type="ARBA" id="ARBA00031077"/>
    </source>
</evidence>
<dbReference type="AlphaFoldDB" id="A0A5C6VM31"/>
<comment type="cofactor">
    <cofactor evidence="1">
        <name>Ca(2+)</name>
        <dbReference type="ChEBI" id="CHEBI:29108"/>
    </cofactor>
</comment>
<dbReference type="GO" id="GO:0019333">
    <property type="term" value="P:denitrification pathway"/>
    <property type="evidence" value="ECO:0007669"/>
    <property type="project" value="UniProtKB-UniPathway"/>
</dbReference>
<accession>A0A5C6VM31</accession>
<reference evidence="16 17" key="1">
    <citation type="journal article" date="2018" name="Int. J. Syst. Evol. Microbiol.">
        <title>Paraburkholderia azotifigens sp. nov., a nitrogen-fixing bacterium isolated from paddy soil.</title>
        <authorList>
            <person name="Choi G.M."/>
            <person name="Im W.T."/>
        </authorList>
    </citation>
    <scope>NUCLEOTIDE SEQUENCE [LARGE SCALE GENOMIC DNA]</scope>
    <source>
        <strain evidence="16 17">NF 2-5-3</strain>
    </source>
</reference>
<evidence type="ECO:0000313" key="16">
    <source>
        <dbReference type="EMBL" id="TXC86542.1"/>
    </source>
</evidence>
<evidence type="ECO:0000256" key="1">
    <source>
        <dbReference type="ARBA" id="ARBA00001913"/>
    </source>
</evidence>
<dbReference type="InterPro" id="IPR051403">
    <property type="entry name" value="NosZ/Cyto_c_oxidase_sub2"/>
</dbReference>
<keyword evidence="10" id="KW-0479">Metal-binding</keyword>
<proteinExistence type="inferred from homology"/>
<dbReference type="Proteomes" id="UP000321776">
    <property type="component" value="Unassembled WGS sequence"/>
</dbReference>
<evidence type="ECO:0000256" key="2">
    <source>
        <dbReference type="ARBA" id="ARBA00003034"/>
    </source>
</evidence>
<evidence type="ECO:0000256" key="5">
    <source>
        <dbReference type="ARBA" id="ARBA00006790"/>
    </source>
</evidence>
<evidence type="ECO:0000256" key="9">
    <source>
        <dbReference type="ARBA" id="ARBA00016560"/>
    </source>
</evidence>
<dbReference type="PROSITE" id="PS51318">
    <property type="entry name" value="TAT"/>
    <property type="match status" value="1"/>
</dbReference>
<evidence type="ECO:0000256" key="14">
    <source>
        <dbReference type="ARBA" id="ARBA00049555"/>
    </source>
</evidence>
<gene>
    <name evidence="16" type="ORF">FRZ40_02505</name>
</gene>
<evidence type="ECO:0000256" key="7">
    <source>
        <dbReference type="ARBA" id="ARBA00011738"/>
    </source>
</evidence>
<evidence type="ECO:0000313" key="17">
    <source>
        <dbReference type="Proteomes" id="UP000321776"/>
    </source>
</evidence>
<evidence type="ECO:0000256" key="3">
    <source>
        <dbReference type="ARBA" id="ARBA00004418"/>
    </source>
</evidence>
<comment type="caution">
    <text evidence="16">The sequence shown here is derived from an EMBL/GenBank/DDBJ whole genome shotgun (WGS) entry which is preliminary data.</text>
</comment>
<feature type="domain" description="Cytochrome oxidase subunit II copper A binding" evidence="15">
    <location>
        <begin position="11"/>
        <end position="138"/>
    </location>
</feature>
<dbReference type="GO" id="GO:0050304">
    <property type="term" value="F:nitrous-oxide reductase activity"/>
    <property type="evidence" value="ECO:0007669"/>
    <property type="project" value="UniProtKB-EC"/>
</dbReference>
<dbReference type="InterPro" id="IPR002429">
    <property type="entry name" value="CcO_II-like_C"/>
</dbReference>
<dbReference type="InterPro" id="IPR028096">
    <property type="entry name" value="EfeO_Cupredoxin"/>
</dbReference>
<evidence type="ECO:0000256" key="6">
    <source>
        <dbReference type="ARBA" id="ARBA00010372"/>
    </source>
</evidence>
<evidence type="ECO:0000256" key="10">
    <source>
        <dbReference type="ARBA" id="ARBA00022723"/>
    </source>
</evidence>
<sequence>MKCRSRLHNGETTMQTDAIDTKRRRLLALAAMGAVLTVAGGFDARAAEPRVIKVQARRFVFTPNQIKLAPNEKVVFELTALDTIMGFAIPQYNVRADVPPGAVVRVPAQAGSAGTVDFLCDIFCGSGHETMSGTIVVG</sequence>
<dbReference type="InterPro" id="IPR006311">
    <property type="entry name" value="TAT_signal"/>
</dbReference>
<dbReference type="Gene3D" id="2.60.40.420">
    <property type="entry name" value="Cupredoxins - blue copper proteins"/>
    <property type="match status" value="1"/>
</dbReference>
<dbReference type="EC" id="1.7.2.4" evidence="8"/>
<evidence type="ECO:0000256" key="8">
    <source>
        <dbReference type="ARBA" id="ARBA00011896"/>
    </source>
</evidence>
<dbReference type="SUPFAM" id="SSF49503">
    <property type="entry name" value="Cupredoxins"/>
    <property type="match status" value="1"/>
</dbReference>
<dbReference type="GO" id="GO:0005507">
    <property type="term" value="F:copper ion binding"/>
    <property type="evidence" value="ECO:0007669"/>
    <property type="project" value="InterPro"/>
</dbReference>
<organism evidence="16 17">
    <name type="scientific">Paraburkholderia azotifigens</name>
    <dbReference type="NCBI Taxonomy" id="2057004"/>
    <lineage>
        <taxon>Bacteria</taxon>
        <taxon>Pseudomonadati</taxon>
        <taxon>Pseudomonadota</taxon>
        <taxon>Betaproteobacteria</taxon>
        <taxon>Burkholderiales</taxon>
        <taxon>Burkholderiaceae</taxon>
        <taxon>Paraburkholderia</taxon>
    </lineage>
</organism>
<comment type="similarity">
    <text evidence="6">Belongs to the NosZ family.</text>
</comment>